<protein>
    <submittedName>
        <fullName evidence="2">Uncharacterized protein</fullName>
    </submittedName>
</protein>
<evidence type="ECO:0000313" key="3">
    <source>
        <dbReference type="Proteomes" id="UP000662931"/>
    </source>
</evidence>
<dbReference type="GeneID" id="62194369"/>
<dbReference type="KEGG" id="bnn:FOA43_000968"/>
<dbReference type="Gene3D" id="3.10.20.90">
    <property type="entry name" value="Phosphatidylinositol 3-kinase Catalytic Subunit, Chain A, domain 1"/>
    <property type="match status" value="1"/>
</dbReference>
<feature type="compositionally biased region" description="Basic and acidic residues" evidence="1">
    <location>
        <begin position="180"/>
        <end position="196"/>
    </location>
</feature>
<dbReference type="OrthoDB" id="3991675at2759"/>
<feature type="compositionally biased region" description="Polar residues" evidence="1">
    <location>
        <begin position="197"/>
        <end position="206"/>
    </location>
</feature>
<keyword evidence="3" id="KW-1185">Reference proteome</keyword>
<feature type="compositionally biased region" description="Polar residues" evidence="1">
    <location>
        <begin position="167"/>
        <end position="179"/>
    </location>
</feature>
<evidence type="ECO:0000256" key="1">
    <source>
        <dbReference type="SAM" id="MobiDB-lite"/>
    </source>
</evidence>
<accession>A0A875S019</accession>
<dbReference type="RefSeq" id="XP_038777220.1">
    <property type="nucleotide sequence ID" value="XM_038921292.1"/>
</dbReference>
<dbReference type="EMBL" id="CP064812">
    <property type="protein sequence ID" value="QPG73655.1"/>
    <property type="molecule type" value="Genomic_DNA"/>
</dbReference>
<evidence type="ECO:0000313" key="2">
    <source>
        <dbReference type="EMBL" id="QPG73655.1"/>
    </source>
</evidence>
<reference evidence="2" key="1">
    <citation type="submission" date="2020-10" db="EMBL/GenBank/DDBJ databases">
        <authorList>
            <person name="Roach M.J.R."/>
        </authorList>
    </citation>
    <scope>NUCLEOTIDE SEQUENCE</scope>
    <source>
        <strain evidence="2">CBS 1945</strain>
    </source>
</reference>
<sequence length="269" mass="29692">MDAKLHLLFVTGDRVHITLNNNLFKACGFDEANNQMFRVGDLRQYIYEDWTEVVSHRENHGSESLVDITARPQSSDCIQLLHLGKRLDPNSLVSSMNLDLSEVVHILVKPYYAVPETSQNKKRLDRFTSQIIKVKSSKNRRGSTSNTPVPAFVTSAATAMVAGSLHNGSFQSTTTSASKRSLERSSEETGTPRDDVTNITATNQVDQADPVELVDPMEPEAQSKRGSDNQSIHICPASSHTDNLDDIPPSFISPSDVQFKEKGGCCIIM</sequence>
<name>A0A875S019_EENNA</name>
<proteinExistence type="predicted"/>
<feature type="region of interest" description="Disordered" evidence="1">
    <location>
        <begin position="167"/>
        <end position="249"/>
    </location>
</feature>
<organism evidence="2 3">
    <name type="scientific">Eeniella nana</name>
    <name type="common">Yeast</name>
    <name type="synonym">Brettanomyces nanus</name>
    <dbReference type="NCBI Taxonomy" id="13502"/>
    <lineage>
        <taxon>Eukaryota</taxon>
        <taxon>Fungi</taxon>
        <taxon>Dikarya</taxon>
        <taxon>Ascomycota</taxon>
        <taxon>Saccharomycotina</taxon>
        <taxon>Pichiomycetes</taxon>
        <taxon>Pichiales</taxon>
        <taxon>Pichiaceae</taxon>
        <taxon>Brettanomyces</taxon>
    </lineage>
</organism>
<dbReference type="Proteomes" id="UP000662931">
    <property type="component" value="Chromosome 1"/>
</dbReference>
<gene>
    <name evidence="2" type="ORF">FOA43_000968</name>
</gene>
<dbReference type="AlphaFoldDB" id="A0A875S019"/>